<evidence type="ECO:0000313" key="9">
    <source>
        <dbReference type="Proteomes" id="UP000403538"/>
    </source>
</evidence>
<dbReference type="PANTHER" id="PTHR30349">
    <property type="entry name" value="PHAGE INTEGRASE-RELATED"/>
    <property type="match status" value="1"/>
</dbReference>
<dbReference type="EMBL" id="CABEID010000001">
    <property type="protein sequence ID" value="VTS36531.1"/>
    <property type="molecule type" value="Genomic_DNA"/>
</dbReference>
<evidence type="ECO:0000259" key="5">
    <source>
        <dbReference type="PROSITE" id="PS51898"/>
    </source>
</evidence>
<dbReference type="InterPro" id="IPR050090">
    <property type="entry name" value="Tyrosine_recombinase_XerCD"/>
</dbReference>
<dbReference type="Pfam" id="PF00589">
    <property type="entry name" value="Phage_integrase"/>
    <property type="match status" value="1"/>
</dbReference>
<dbReference type="InterPro" id="IPR010998">
    <property type="entry name" value="Integrase_recombinase_N"/>
</dbReference>
<dbReference type="Proteomes" id="UP000403538">
    <property type="component" value="Unassembled WGS sequence"/>
</dbReference>
<dbReference type="GO" id="GO:0006310">
    <property type="term" value="P:DNA recombination"/>
    <property type="evidence" value="ECO:0007669"/>
    <property type="project" value="UniProtKB-KW"/>
</dbReference>
<dbReference type="Gene3D" id="1.10.150.130">
    <property type="match status" value="1"/>
</dbReference>
<evidence type="ECO:0000313" key="7">
    <source>
        <dbReference type="EMBL" id="VTS36531.1"/>
    </source>
</evidence>
<dbReference type="EMBL" id="CABEID010000002">
    <property type="protein sequence ID" value="VTS50394.1"/>
    <property type="molecule type" value="Genomic_DNA"/>
</dbReference>
<evidence type="ECO:0000313" key="8">
    <source>
        <dbReference type="EMBL" id="VTS50394.1"/>
    </source>
</evidence>
<feature type="domain" description="Tyr recombinase" evidence="5">
    <location>
        <begin position="170"/>
        <end position="373"/>
    </location>
</feature>
<evidence type="ECO:0000256" key="1">
    <source>
        <dbReference type="ARBA" id="ARBA00008857"/>
    </source>
</evidence>
<keyword evidence="2 4" id="KW-0238">DNA-binding</keyword>
<accession>A0A4U9ZC24</accession>
<dbReference type="AlphaFoldDB" id="A0A4U9ZC24"/>
<dbReference type="InterPro" id="IPR011010">
    <property type="entry name" value="DNA_brk_join_enz"/>
</dbReference>
<dbReference type="PANTHER" id="PTHR30349:SF64">
    <property type="entry name" value="PROPHAGE INTEGRASE INTD-RELATED"/>
    <property type="match status" value="1"/>
</dbReference>
<dbReference type="RefSeq" id="WP_143876608.1">
    <property type="nucleotide sequence ID" value="NZ_CABEID010000001.1"/>
</dbReference>
<dbReference type="Gene3D" id="1.10.443.10">
    <property type="entry name" value="Intergrase catalytic core"/>
    <property type="match status" value="1"/>
</dbReference>
<dbReference type="PROSITE" id="PS51900">
    <property type="entry name" value="CB"/>
    <property type="match status" value="1"/>
</dbReference>
<name>A0A4U9ZC24_STRAP</name>
<dbReference type="InterPro" id="IPR002104">
    <property type="entry name" value="Integrase_catalytic"/>
</dbReference>
<dbReference type="GO" id="GO:0003677">
    <property type="term" value="F:DNA binding"/>
    <property type="evidence" value="ECO:0007669"/>
    <property type="project" value="UniProtKB-UniRule"/>
</dbReference>
<proteinExistence type="inferred from homology"/>
<evidence type="ECO:0000256" key="4">
    <source>
        <dbReference type="PROSITE-ProRule" id="PRU01248"/>
    </source>
</evidence>
<protein>
    <submittedName>
        <fullName evidence="7">Phage integrase family protein</fullName>
    </submittedName>
</protein>
<evidence type="ECO:0000256" key="2">
    <source>
        <dbReference type="ARBA" id="ARBA00023125"/>
    </source>
</evidence>
<sequence>MWVEQLDNRKYKFFERYKDPYTEKWRRVSITLDSGSNRAKKEAQKLLGEKIEKVAQKISSSDRLFNEILNEWWIFYQKEVRKTSVRARTPAYRRLSENFAPNVPIRNIDVAYIKKYIADSNYTKSQLNHIKVILNGTFDYAQELKIIVENPARATSLPKQPLTLEDLQSVEEKYLEADELALLLEELYRTDRTYRAGLLAEFMSLNGCRIGEAVALEKHNYHKNKRELDIHGSLDSIDKDAQKELTKTLSSYRSTHLTHREIEIIDEILGLNTFSANTKLDWPKTDYIFLNNRGKPIQRNSFNITLQKANSRLKNPIQKPLSSHIFRHTLVSMLAEKNVPLKAIMARVGHKDSKTTIQIYTHVTKNMKTHVANILDAIAQSRK</sequence>
<dbReference type="PROSITE" id="PS51898">
    <property type="entry name" value="TYR_RECOMBINASE"/>
    <property type="match status" value="1"/>
</dbReference>
<dbReference type="SUPFAM" id="SSF56349">
    <property type="entry name" value="DNA breaking-rejoining enzymes"/>
    <property type="match status" value="1"/>
</dbReference>
<dbReference type="InterPro" id="IPR044068">
    <property type="entry name" value="CB"/>
</dbReference>
<comment type="similarity">
    <text evidence="1">Belongs to the 'phage' integrase family.</text>
</comment>
<dbReference type="CDD" id="cd01189">
    <property type="entry name" value="INT_ICEBs1_C_like"/>
    <property type="match status" value="1"/>
</dbReference>
<evidence type="ECO:0000259" key="6">
    <source>
        <dbReference type="PROSITE" id="PS51900"/>
    </source>
</evidence>
<reference evidence="7 9" key="1">
    <citation type="submission" date="2019-05" db="EMBL/GenBank/DDBJ databases">
        <authorList>
            <consortium name="Pathogen Informatics"/>
        </authorList>
    </citation>
    <scope>NUCLEOTIDE SEQUENCE [LARGE SCALE GENOMIC DNA]</scope>
    <source>
        <strain evidence="7 9">NCTC11062</strain>
    </source>
</reference>
<dbReference type="GO" id="GO:0015074">
    <property type="term" value="P:DNA integration"/>
    <property type="evidence" value="ECO:0007669"/>
    <property type="project" value="InterPro"/>
</dbReference>
<keyword evidence="3" id="KW-0233">DNA recombination</keyword>
<dbReference type="InterPro" id="IPR013762">
    <property type="entry name" value="Integrase-like_cat_sf"/>
</dbReference>
<evidence type="ECO:0000256" key="3">
    <source>
        <dbReference type="ARBA" id="ARBA00023172"/>
    </source>
</evidence>
<gene>
    <name evidence="7" type="primary">int2_2</name>
    <name evidence="8" type="synonym">int2_3</name>
    <name evidence="7" type="ORF">NCTC11062_01160</name>
    <name evidence="8" type="ORF">NCTC11062_01984</name>
</gene>
<organism evidence="7 9">
    <name type="scientific">Streptococcus anginosus</name>
    <dbReference type="NCBI Taxonomy" id="1328"/>
    <lineage>
        <taxon>Bacteria</taxon>
        <taxon>Bacillati</taxon>
        <taxon>Bacillota</taxon>
        <taxon>Bacilli</taxon>
        <taxon>Lactobacillales</taxon>
        <taxon>Streptococcaceae</taxon>
        <taxon>Streptococcus</taxon>
        <taxon>Streptococcus anginosus group</taxon>
    </lineage>
</organism>
<feature type="domain" description="Core-binding (CB)" evidence="6">
    <location>
        <begin position="59"/>
        <end position="142"/>
    </location>
</feature>